<evidence type="ECO:0000313" key="2">
    <source>
        <dbReference type="Proteomes" id="UP000242222"/>
    </source>
</evidence>
<dbReference type="Proteomes" id="UP000242222">
    <property type="component" value="Unassembled WGS sequence"/>
</dbReference>
<gene>
    <name evidence="1" type="ORF">SAMN05216516_102182</name>
</gene>
<protein>
    <submittedName>
        <fullName evidence="1">Uncharacterized protein</fullName>
    </submittedName>
</protein>
<dbReference type="STRING" id="1367852.SAMN05216516_102182"/>
<sequence>MRIRARDDAMTLIKVEPIILLPDSLSDHKSEPPGNEDNEC</sequence>
<reference evidence="2" key="1">
    <citation type="submission" date="2016-10" db="EMBL/GenBank/DDBJ databases">
        <authorList>
            <person name="Varghese N."/>
            <person name="Submissions S."/>
        </authorList>
    </citation>
    <scope>NUCLEOTIDE SEQUENCE [LARGE SCALE GENOMIC DNA]</scope>
    <source>
        <strain evidence="2">N6PO6</strain>
    </source>
</reference>
<dbReference type="AlphaFoldDB" id="A0A1I4VZR3"/>
<dbReference type="EMBL" id="FOVC01000002">
    <property type="protein sequence ID" value="SFN06670.1"/>
    <property type="molecule type" value="Genomic_DNA"/>
</dbReference>
<name>A0A1I4VZR3_9GAMM</name>
<evidence type="ECO:0000313" key="1">
    <source>
        <dbReference type="EMBL" id="SFN06670.1"/>
    </source>
</evidence>
<organism evidence="1 2">
    <name type="scientific">Izhakiella capsodis</name>
    <dbReference type="NCBI Taxonomy" id="1367852"/>
    <lineage>
        <taxon>Bacteria</taxon>
        <taxon>Pseudomonadati</taxon>
        <taxon>Pseudomonadota</taxon>
        <taxon>Gammaproteobacteria</taxon>
        <taxon>Enterobacterales</taxon>
        <taxon>Erwiniaceae</taxon>
        <taxon>Izhakiella</taxon>
    </lineage>
</organism>
<keyword evidence="2" id="KW-1185">Reference proteome</keyword>
<proteinExistence type="predicted"/>
<accession>A0A1I4VZR3</accession>